<keyword evidence="1" id="KW-0479">Metal-binding</keyword>
<evidence type="ECO:0000256" key="1">
    <source>
        <dbReference type="PROSITE-ProRule" id="PRU00175"/>
    </source>
</evidence>
<organism evidence="5 6">
    <name type="scientific">Cinnamomum micranthum f. kanehirae</name>
    <dbReference type="NCBI Taxonomy" id="337451"/>
    <lineage>
        <taxon>Eukaryota</taxon>
        <taxon>Viridiplantae</taxon>
        <taxon>Streptophyta</taxon>
        <taxon>Embryophyta</taxon>
        <taxon>Tracheophyta</taxon>
        <taxon>Spermatophyta</taxon>
        <taxon>Magnoliopsida</taxon>
        <taxon>Magnoliidae</taxon>
        <taxon>Laurales</taxon>
        <taxon>Lauraceae</taxon>
        <taxon>Cinnamomum</taxon>
    </lineage>
</organism>
<keyword evidence="1" id="KW-0862">Zinc</keyword>
<dbReference type="SUPFAM" id="SSF57850">
    <property type="entry name" value="RING/U-box"/>
    <property type="match status" value="1"/>
</dbReference>
<dbReference type="AlphaFoldDB" id="A0A443NQ12"/>
<dbReference type="Gene3D" id="3.30.40.10">
    <property type="entry name" value="Zinc/RING finger domain, C3HC4 (zinc finger)"/>
    <property type="match status" value="1"/>
</dbReference>
<reference evidence="5 6" key="1">
    <citation type="journal article" date="2019" name="Nat. Plants">
        <title>Stout camphor tree genome fills gaps in understanding of flowering plant genome evolution.</title>
        <authorList>
            <person name="Chaw S.M."/>
            <person name="Liu Y.C."/>
            <person name="Wu Y.W."/>
            <person name="Wang H.Y."/>
            <person name="Lin C.I."/>
            <person name="Wu C.S."/>
            <person name="Ke H.M."/>
            <person name="Chang L.Y."/>
            <person name="Hsu C.Y."/>
            <person name="Yang H.T."/>
            <person name="Sudianto E."/>
            <person name="Hsu M.H."/>
            <person name="Wu K.P."/>
            <person name="Wang L.N."/>
            <person name="Leebens-Mack J.H."/>
            <person name="Tsai I.J."/>
        </authorList>
    </citation>
    <scope>NUCLEOTIDE SEQUENCE [LARGE SCALE GENOMIC DNA]</scope>
    <source>
        <strain evidence="6">cv. Chaw 1501</strain>
        <tissue evidence="5">Young leaves</tissue>
    </source>
</reference>
<evidence type="ECO:0000259" key="4">
    <source>
        <dbReference type="PROSITE" id="PS50089"/>
    </source>
</evidence>
<feature type="domain" description="RING-type" evidence="4">
    <location>
        <begin position="649"/>
        <end position="688"/>
    </location>
</feature>
<dbReference type="InterPro" id="IPR013083">
    <property type="entry name" value="Znf_RING/FYVE/PHD"/>
</dbReference>
<feature type="compositionally biased region" description="Polar residues" evidence="3">
    <location>
        <begin position="26"/>
        <end position="36"/>
    </location>
</feature>
<evidence type="ECO:0000256" key="2">
    <source>
        <dbReference type="SAM" id="Coils"/>
    </source>
</evidence>
<comment type="caution">
    <text evidence="5">The sequence shown here is derived from an EMBL/GenBank/DDBJ whole genome shotgun (WGS) entry which is preliminary data.</text>
</comment>
<dbReference type="STRING" id="337451.A0A443NQ12"/>
<evidence type="ECO:0000256" key="3">
    <source>
        <dbReference type="SAM" id="MobiDB-lite"/>
    </source>
</evidence>
<feature type="compositionally biased region" description="Acidic residues" evidence="3">
    <location>
        <begin position="140"/>
        <end position="151"/>
    </location>
</feature>
<sequence>MGSIPESSNKNNHRKFKSTPMRPENRNPSNPTTPIVGSSLRAPDPLESTNSGVGLANPSSKSNFEDTSCGYCTEEQLEGYLFRKLGCLYNEAISKIITLGYDEDIALKSILWNGHCYVSMDVMTNILHNAMAYIHKTGSDDEDDDNDDDDGNSSGGKPESGFSNLRDLVLYSMEGMIRLLQQLRPDFSRGDAMWCLLMTDLHVGRASTVQIPVMPSDNGGNGGAVDTHVPPGPCEIHGNWSYEGAEVPASGLAYDPALSLSPALVGDFDFVKRFNLPPQLEAQLKRNVSIFAAGFRASSKAAGQLQALSQACSSSLPTNDTHLGVAAGSREKHRGKIASQNSEVMSTIIGGLGNMTIGEKSVGTVGQNNEMSLNLDNQIAELELQLEERKEWAFQKAMQAARKLSNDLKELKQLRMEREETLRLKKGKQALEDTTMKRLSEMENALRKASGQVDRANAAVRRLEADNAEIRAEMEASRLSASESDMACYDVAKREKKHRKKRLALEKQKEKLLEEVAEEKKKITQLQQQLELINEAQKEAEIKWRQEQKEKELAVAQLEEERRSKEAAEASLKRTQEMRRKIETKVQRYKDDVQRLEQELSRLRASAVSTQPNFPSNAFGKRETNLRMLHDMHRLQELSQKEVGQGRKCLICMKDEVSVVFLPCAHEVLCVGCNGHHEREAKTKCPCCGVQIEERIHVYGATS</sequence>
<dbReference type="PANTHER" id="PTHR46405:SF3">
    <property type="entry name" value="RING_U-BOX SUPERFAMILY PROTEIN"/>
    <property type="match status" value="1"/>
</dbReference>
<dbReference type="CDD" id="cd23128">
    <property type="entry name" value="RING-HC_MIP1-like"/>
    <property type="match status" value="1"/>
</dbReference>
<dbReference type="OrthoDB" id="1711136at2759"/>
<feature type="compositionally biased region" description="Polar residues" evidence="3">
    <location>
        <begin position="1"/>
        <end position="10"/>
    </location>
</feature>
<dbReference type="InterPro" id="IPR046527">
    <property type="entry name" value="PIR2-like_helical"/>
</dbReference>
<dbReference type="InterPro" id="IPR001841">
    <property type="entry name" value="Znf_RING"/>
</dbReference>
<dbReference type="PROSITE" id="PS50089">
    <property type="entry name" value="ZF_RING_2"/>
    <property type="match status" value="1"/>
</dbReference>
<dbReference type="Proteomes" id="UP000283530">
    <property type="component" value="Unassembled WGS sequence"/>
</dbReference>
<keyword evidence="2" id="KW-0175">Coiled coil</keyword>
<feature type="region of interest" description="Disordered" evidence="3">
    <location>
        <begin position="138"/>
        <end position="161"/>
    </location>
</feature>
<feature type="coiled-coil region" evidence="2">
    <location>
        <begin position="394"/>
        <end position="606"/>
    </location>
</feature>
<evidence type="ECO:0000313" key="5">
    <source>
        <dbReference type="EMBL" id="RWR80599.1"/>
    </source>
</evidence>
<keyword evidence="6" id="KW-1185">Reference proteome</keyword>
<accession>A0A443NQ12</accession>
<dbReference type="InterPro" id="IPR046934">
    <property type="entry name" value="PIR2-like"/>
</dbReference>
<keyword evidence="1" id="KW-0863">Zinc-finger</keyword>
<dbReference type="EMBL" id="QPKB01000003">
    <property type="protein sequence ID" value="RWR80599.1"/>
    <property type="molecule type" value="Genomic_DNA"/>
</dbReference>
<dbReference type="Pfam" id="PF13920">
    <property type="entry name" value="zf-C3HC4_3"/>
    <property type="match status" value="1"/>
</dbReference>
<evidence type="ECO:0000313" key="6">
    <source>
        <dbReference type="Proteomes" id="UP000283530"/>
    </source>
</evidence>
<protein>
    <submittedName>
        <fullName evidence="5">MND1-interacting protein 1-like protein</fullName>
    </submittedName>
</protein>
<feature type="compositionally biased region" description="Polar residues" evidence="3">
    <location>
        <begin position="47"/>
        <end position="64"/>
    </location>
</feature>
<gene>
    <name evidence="5" type="ORF">CKAN_00924600</name>
</gene>
<feature type="region of interest" description="Disordered" evidence="3">
    <location>
        <begin position="1"/>
        <end position="64"/>
    </location>
</feature>
<dbReference type="GO" id="GO:0008270">
    <property type="term" value="F:zinc ion binding"/>
    <property type="evidence" value="ECO:0007669"/>
    <property type="project" value="UniProtKB-KW"/>
</dbReference>
<dbReference type="Pfam" id="PF20235">
    <property type="entry name" value="PIR2-like_helical"/>
    <property type="match status" value="1"/>
</dbReference>
<name>A0A443NQ12_9MAGN</name>
<proteinExistence type="predicted"/>
<dbReference type="PANTHER" id="PTHR46405">
    <property type="entry name" value="OS05G0141500 PROTEIN"/>
    <property type="match status" value="1"/>
</dbReference>